<gene>
    <name evidence="3" type="ORF">ANN_03329</name>
</gene>
<dbReference type="InterPro" id="IPR043502">
    <property type="entry name" value="DNA/RNA_pol_sf"/>
</dbReference>
<reference evidence="3 4" key="1">
    <citation type="journal article" date="2022" name="Allergy">
        <title>Genome assembly and annotation of Periplaneta americana reveal a comprehensive cockroach allergen profile.</title>
        <authorList>
            <person name="Wang L."/>
            <person name="Xiong Q."/>
            <person name="Saelim N."/>
            <person name="Wang L."/>
            <person name="Nong W."/>
            <person name="Wan A.T."/>
            <person name="Shi M."/>
            <person name="Liu X."/>
            <person name="Cao Q."/>
            <person name="Hui J.H.L."/>
            <person name="Sookrung N."/>
            <person name="Leung T.F."/>
            <person name="Tungtrongchitr A."/>
            <person name="Tsui S.K.W."/>
        </authorList>
    </citation>
    <scope>NUCLEOTIDE SEQUENCE [LARGE SCALE GENOMIC DNA]</scope>
    <source>
        <strain evidence="3">PWHHKU_190912</strain>
    </source>
</reference>
<evidence type="ECO:0000259" key="1">
    <source>
        <dbReference type="Pfam" id="PF00078"/>
    </source>
</evidence>
<dbReference type="InterPro" id="IPR002492">
    <property type="entry name" value="Transposase_Tc1-like"/>
</dbReference>
<dbReference type="EMBL" id="JAJSOF020000001">
    <property type="protein sequence ID" value="KAJ4451851.1"/>
    <property type="molecule type" value="Genomic_DNA"/>
</dbReference>
<evidence type="ECO:0000259" key="2">
    <source>
        <dbReference type="Pfam" id="PF01498"/>
    </source>
</evidence>
<dbReference type="Pfam" id="PF00078">
    <property type="entry name" value="RVT_1"/>
    <property type="match status" value="1"/>
</dbReference>
<evidence type="ECO:0008006" key="5">
    <source>
        <dbReference type="Google" id="ProtNLM"/>
    </source>
</evidence>
<name>A0ABQ8U0E8_PERAM</name>
<dbReference type="PANTHER" id="PTHR47027">
    <property type="entry name" value="REVERSE TRANSCRIPTASE DOMAIN-CONTAINING PROTEIN"/>
    <property type="match status" value="1"/>
</dbReference>
<feature type="domain" description="Transposase Tc1-like" evidence="2">
    <location>
        <begin position="4"/>
        <end position="48"/>
    </location>
</feature>
<dbReference type="InterPro" id="IPR000477">
    <property type="entry name" value="RT_dom"/>
</dbReference>
<evidence type="ECO:0000313" key="4">
    <source>
        <dbReference type="Proteomes" id="UP001148838"/>
    </source>
</evidence>
<dbReference type="SUPFAM" id="SSF56672">
    <property type="entry name" value="DNA/RNA polymerases"/>
    <property type="match status" value="1"/>
</dbReference>
<organism evidence="3 4">
    <name type="scientific">Periplaneta americana</name>
    <name type="common">American cockroach</name>
    <name type="synonym">Blatta americana</name>
    <dbReference type="NCBI Taxonomy" id="6978"/>
    <lineage>
        <taxon>Eukaryota</taxon>
        <taxon>Metazoa</taxon>
        <taxon>Ecdysozoa</taxon>
        <taxon>Arthropoda</taxon>
        <taxon>Hexapoda</taxon>
        <taxon>Insecta</taxon>
        <taxon>Pterygota</taxon>
        <taxon>Neoptera</taxon>
        <taxon>Polyneoptera</taxon>
        <taxon>Dictyoptera</taxon>
        <taxon>Blattodea</taxon>
        <taxon>Blattoidea</taxon>
        <taxon>Blattidae</taxon>
        <taxon>Blattinae</taxon>
        <taxon>Periplaneta</taxon>
    </lineage>
</organism>
<evidence type="ECO:0000313" key="3">
    <source>
        <dbReference type="EMBL" id="KAJ4451851.1"/>
    </source>
</evidence>
<dbReference type="PANTHER" id="PTHR47027:SF30">
    <property type="entry name" value="THAP-TYPE DOMAIN-CONTAINING PROTEIN"/>
    <property type="match status" value="1"/>
</dbReference>
<keyword evidence="4" id="KW-1185">Reference proteome</keyword>
<sequence>MRDAGIKISSVKTRRRIKELGFSCRTPTKKPFLKPYMVKKRLSWAKQHQFWTVDDWKNVRDLRGYLMENKNFNIIAYADDVVLMASTEDDLQRFLYHFVKNAEKYNMKVSTEKNKSMFSKESIRCKLEIEKKMIEQVMSFRCLGVDITSDRHIINEVRNQTQKAARISGCVRDVVWKNKYLNTESKIKIYKTAVRPILIYGTETIVETIKKTKQLMRTTEMNTLRTILGKTRLDKAKNETVRQECDIMDVIKFTKARRREWNFHVERAERNRLIRAARDFISHVRRTRGRPKKRWKEGYGLTHNQIDHILIDKRRHISIVDIRTFRGADCNSDHYLVIGELRERLLVAKQVEQQVNIRRFNIPKLKDEETKQHYQVEISNRFAVLASSDEVEEELDVDNMWENIRDNIKIVHTCGVTISESGHETRWPGFDSQLGQVTWLRFFPGFSLNPIRANAE</sequence>
<dbReference type="Proteomes" id="UP001148838">
    <property type="component" value="Unassembled WGS sequence"/>
</dbReference>
<feature type="domain" description="Reverse transcriptase" evidence="1">
    <location>
        <begin position="71"/>
        <end position="145"/>
    </location>
</feature>
<comment type="caution">
    <text evidence="3">The sequence shown here is derived from an EMBL/GenBank/DDBJ whole genome shotgun (WGS) entry which is preliminary data.</text>
</comment>
<proteinExistence type="predicted"/>
<accession>A0ABQ8U0E8</accession>
<dbReference type="Pfam" id="PF01498">
    <property type="entry name" value="HTH_Tnp_Tc3_2"/>
    <property type="match status" value="1"/>
</dbReference>
<protein>
    <recommendedName>
        <fullName evidence="5">Reverse transcriptase domain-containing protein</fullName>
    </recommendedName>
</protein>